<evidence type="ECO:0000256" key="1">
    <source>
        <dbReference type="SAM" id="Phobius"/>
    </source>
</evidence>
<sequence length="210" mass="23141">IRNKVWSIRLTGPGMIHAKHLTVLSKIAGHGTNAKTITIYFGVPSLIMNGWGYPPYSPIENVHIVIGLSVDNPIVVVHVMDDPIASIGTNDHGTHEASKPTLNPHLAASAIIFGCRVLALLLRPQKEAKVRKILELVSSMAWKTSTFSCCGEHRSYGIHVAEAGQNWKVGYGFVLAILLLVVIVLESILWIKWFRRPTEAPAFQMYNTNA</sequence>
<keyword evidence="1" id="KW-1133">Transmembrane helix</keyword>
<feature type="non-terminal residue" evidence="2">
    <location>
        <position position="1"/>
    </location>
</feature>
<gene>
    <name evidence="2" type="ORF">KI387_002353</name>
</gene>
<keyword evidence="1" id="KW-0472">Membrane</keyword>
<dbReference type="EMBL" id="JAHRHJ020000001">
    <property type="protein sequence ID" value="KAH9330245.1"/>
    <property type="molecule type" value="Genomic_DNA"/>
</dbReference>
<reference evidence="2 3" key="1">
    <citation type="journal article" date="2021" name="Nat. Plants">
        <title>The Taxus genome provides insights into paclitaxel biosynthesis.</title>
        <authorList>
            <person name="Xiong X."/>
            <person name="Gou J."/>
            <person name="Liao Q."/>
            <person name="Li Y."/>
            <person name="Zhou Q."/>
            <person name="Bi G."/>
            <person name="Li C."/>
            <person name="Du R."/>
            <person name="Wang X."/>
            <person name="Sun T."/>
            <person name="Guo L."/>
            <person name="Liang H."/>
            <person name="Lu P."/>
            <person name="Wu Y."/>
            <person name="Zhang Z."/>
            <person name="Ro D.K."/>
            <person name="Shang Y."/>
            <person name="Huang S."/>
            <person name="Yan J."/>
        </authorList>
    </citation>
    <scope>NUCLEOTIDE SEQUENCE [LARGE SCALE GENOMIC DNA]</scope>
    <source>
        <strain evidence="2">Ta-2019</strain>
    </source>
</reference>
<dbReference type="AlphaFoldDB" id="A0AA38LPT7"/>
<name>A0AA38LPT7_TAXCH</name>
<protein>
    <submittedName>
        <fullName evidence="2">Uncharacterized protein</fullName>
    </submittedName>
</protein>
<proteinExistence type="predicted"/>
<organism evidence="2 3">
    <name type="scientific">Taxus chinensis</name>
    <name type="common">Chinese yew</name>
    <name type="synonym">Taxus wallichiana var. chinensis</name>
    <dbReference type="NCBI Taxonomy" id="29808"/>
    <lineage>
        <taxon>Eukaryota</taxon>
        <taxon>Viridiplantae</taxon>
        <taxon>Streptophyta</taxon>
        <taxon>Embryophyta</taxon>
        <taxon>Tracheophyta</taxon>
        <taxon>Spermatophyta</taxon>
        <taxon>Pinopsida</taxon>
        <taxon>Pinidae</taxon>
        <taxon>Conifers II</taxon>
        <taxon>Cupressales</taxon>
        <taxon>Taxaceae</taxon>
        <taxon>Taxus</taxon>
    </lineage>
</organism>
<comment type="caution">
    <text evidence="2">The sequence shown here is derived from an EMBL/GenBank/DDBJ whole genome shotgun (WGS) entry which is preliminary data.</text>
</comment>
<keyword evidence="1" id="KW-0812">Transmembrane</keyword>
<feature type="transmembrane region" description="Helical" evidence="1">
    <location>
        <begin position="169"/>
        <end position="191"/>
    </location>
</feature>
<evidence type="ECO:0000313" key="3">
    <source>
        <dbReference type="Proteomes" id="UP000824469"/>
    </source>
</evidence>
<evidence type="ECO:0000313" key="2">
    <source>
        <dbReference type="EMBL" id="KAH9330245.1"/>
    </source>
</evidence>
<keyword evidence="3" id="KW-1185">Reference proteome</keyword>
<accession>A0AA38LPT7</accession>
<dbReference type="Proteomes" id="UP000824469">
    <property type="component" value="Unassembled WGS sequence"/>
</dbReference>